<evidence type="ECO:0000256" key="9">
    <source>
        <dbReference type="ARBA" id="ARBA00023235"/>
    </source>
</evidence>
<dbReference type="AlphaFoldDB" id="A0A927F5B8"/>
<dbReference type="NCBIfam" id="TIGR01307">
    <property type="entry name" value="pgm_bpd_ind"/>
    <property type="match status" value="1"/>
</dbReference>
<evidence type="ECO:0000256" key="13">
    <source>
        <dbReference type="PIRSR" id="PIRSR001492-3"/>
    </source>
</evidence>
<feature type="binding site" evidence="13">
    <location>
        <position position="402"/>
    </location>
    <ligand>
        <name>Mn(2+)</name>
        <dbReference type="ChEBI" id="CHEBI:29035"/>
        <label>1</label>
    </ligand>
</feature>
<evidence type="ECO:0000256" key="11">
    <source>
        <dbReference type="PIRSR" id="PIRSR001492-1"/>
    </source>
</evidence>
<dbReference type="InterPro" id="IPR006124">
    <property type="entry name" value="Metalloenzyme"/>
</dbReference>
<keyword evidence="8 13" id="KW-0464">Manganese</keyword>
<evidence type="ECO:0000256" key="2">
    <source>
        <dbReference type="ARBA" id="ARBA00001936"/>
    </source>
</evidence>
<comment type="caution">
    <text evidence="16">The sequence shown here is derived from an EMBL/GenBank/DDBJ whole genome shotgun (WGS) entry which is preliminary data.</text>
</comment>
<dbReference type="GO" id="GO:0006096">
    <property type="term" value="P:glycolytic process"/>
    <property type="evidence" value="ECO:0007669"/>
    <property type="project" value="UniProtKB-UniRule"/>
</dbReference>
<evidence type="ECO:0000256" key="5">
    <source>
        <dbReference type="ARBA" id="ARBA00008819"/>
    </source>
</evidence>
<accession>A0A927F5B8</accession>
<dbReference type="GO" id="GO:0005829">
    <property type="term" value="C:cytosol"/>
    <property type="evidence" value="ECO:0007669"/>
    <property type="project" value="TreeGrafter"/>
</dbReference>
<feature type="binding site" evidence="13">
    <location>
        <position position="439"/>
    </location>
    <ligand>
        <name>Mn(2+)</name>
        <dbReference type="ChEBI" id="CHEBI:29035"/>
        <label>2</label>
    </ligand>
</feature>
<comment type="cofactor">
    <cofactor evidence="2">
        <name>Mn(2+)</name>
        <dbReference type="ChEBI" id="CHEBI:29035"/>
    </cofactor>
</comment>
<dbReference type="PANTHER" id="PTHR31637:SF0">
    <property type="entry name" value="2,3-BISPHOSPHOGLYCERATE-INDEPENDENT PHOSPHOGLYCERATE MUTASE"/>
    <property type="match status" value="1"/>
</dbReference>
<feature type="binding site" evidence="13">
    <location>
        <position position="67"/>
    </location>
    <ligand>
        <name>Mn(2+)</name>
        <dbReference type="ChEBI" id="CHEBI:29035"/>
        <label>2</label>
    </ligand>
</feature>
<feature type="binding site" evidence="13">
    <location>
        <position position="440"/>
    </location>
    <ligand>
        <name>Mn(2+)</name>
        <dbReference type="ChEBI" id="CHEBI:29035"/>
        <label>2</label>
    </ligand>
</feature>
<dbReference type="SUPFAM" id="SSF53649">
    <property type="entry name" value="Alkaline phosphatase-like"/>
    <property type="match status" value="1"/>
</dbReference>
<feature type="binding site" evidence="13">
    <location>
        <position position="461"/>
    </location>
    <ligand>
        <name>Mn(2+)</name>
        <dbReference type="ChEBI" id="CHEBI:29035"/>
        <label>1</label>
    </ligand>
</feature>
<sequence length="513" mass="54103">MTGLGTPGSPGVLLVLDGWGHAPPDRGNALALARTPFLDSIRATCPAGLLQASGEAVGLLPDTVGNSETGHLIIGAGRALPYDSLLVRQHIDSGAMRGHPRLNEMCAAAASADRALHLVGLCSDGQIHSDLNHLGVLLATAAAHRVPRVWVHAITDGRDVADGTAARYLAQVERLMADAGTGRLATVIGRGYAMDKSGRHDLTEAAVLAMADGRGLLRHRLREAAENPERGDEWVPPSVLAGTGDRPAATMADQDAVLFFNFRSDRVRQLVDGLADHLERTGRKTWLSSLAQYDTRAEVEPLTRRAGASGGLADELERARLLSVRIAEREKFEHVTYYLNGRDPRPRATEEHVRVVADSAPDYRRRPQMGLAQVVDAVCSAATRSDVALVVANLANIDVVGHTGDLGATVRAAEHTDAAVRRIAAVAGEQGRWMLAVGDHGNAEQMLQRGPDGAPLPYGGHTTNPVPVVVTGGAEHIAGRAMAEGGSLADVAPTVLKLLGREPGPAMEGSPLL</sequence>
<evidence type="ECO:0000259" key="15">
    <source>
        <dbReference type="Pfam" id="PF06415"/>
    </source>
</evidence>
<comment type="function">
    <text evidence="3">Catalyzes the interconversion of 2-phosphoglycerate and 3-phosphoglycerate.</text>
</comment>
<dbReference type="EC" id="5.4.2.12" evidence="10"/>
<dbReference type="EMBL" id="JACXYU010000016">
    <property type="protein sequence ID" value="MBD3934429.1"/>
    <property type="molecule type" value="Genomic_DNA"/>
</dbReference>
<comment type="similarity">
    <text evidence="5">Belongs to the BPG-independent phosphoglycerate mutase family.</text>
</comment>
<evidence type="ECO:0000256" key="12">
    <source>
        <dbReference type="PIRSR" id="PIRSR001492-2"/>
    </source>
</evidence>
<dbReference type="SUPFAM" id="SSF64158">
    <property type="entry name" value="2,3-Bisphosphoglycerate-independent phosphoglycerate mutase, substrate-binding domain"/>
    <property type="match status" value="1"/>
</dbReference>
<dbReference type="FunFam" id="3.40.1450.10:FF:000002">
    <property type="entry name" value="2,3-bisphosphoglycerate-independent phosphoglycerate mutase"/>
    <property type="match status" value="1"/>
</dbReference>
<evidence type="ECO:0000259" key="14">
    <source>
        <dbReference type="Pfam" id="PF01676"/>
    </source>
</evidence>
<feature type="binding site" evidence="12">
    <location>
        <position position="331"/>
    </location>
    <ligand>
        <name>substrate</name>
    </ligand>
</feature>
<evidence type="ECO:0000256" key="6">
    <source>
        <dbReference type="ARBA" id="ARBA00022723"/>
    </source>
</evidence>
<feature type="binding site" evidence="13">
    <location>
        <position position="398"/>
    </location>
    <ligand>
        <name>Mn(2+)</name>
        <dbReference type="ChEBI" id="CHEBI:29035"/>
        <label>1</label>
    </ligand>
</feature>
<dbReference type="GO" id="GO:0030145">
    <property type="term" value="F:manganese ion binding"/>
    <property type="evidence" value="ECO:0007669"/>
    <property type="project" value="InterPro"/>
</dbReference>
<evidence type="ECO:0000256" key="4">
    <source>
        <dbReference type="ARBA" id="ARBA00004798"/>
    </source>
</evidence>
<comment type="pathway">
    <text evidence="4">Carbohydrate degradation; glycolysis; pyruvate from D-glyceraldehyde 3-phosphate: step 3/5.</text>
</comment>
<gene>
    <name evidence="16" type="ORF">IF129_23055</name>
</gene>
<dbReference type="InterPro" id="IPR011258">
    <property type="entry name" value="BPG-indep_PGM_N"/>
</dbReference>
<feature type="domain" description="BPG-independent PGAM N-terminal" evidence="15">
    <location>
        <begin position="88"/>
        <end position="294"/>
    </location>
</feature>
<feature type="domain" description="Metalloenzyme" evidence="14">
    <location>
        <begin position="10"/>
        <end position="501"/>
    </location>
</feature>
<name>A0A927F5B8_9ACTN</name>
<comment type="catalytic activity">
    <reaction evidence="1">
        <text>(2R)-2-phosphoglycerate = (2R)-3-phosphoglycerate</text>
        <dbReference type="Rhea" id="RHEA:15901"/>
        <dbReference type="ChEBI" id="CHEBI:58272"/>
        <dbReference type="ChEBI" id="CHEBI:58289"/>
        <dbReference type="EC" id="5.4.2.12"/>
    </reaction>
</comment>
<evidence type="ECO:0000256" key="1">
    <source>
        <dbReference type="ARBA" id="ARBA00000370"/>
    </source>
</evidence>
<feature type="binding site" evidence="13">
    <location>
        <position position="17"/>
    </location>
    <ligand>
        <name>Mn(2+)</name>
        <dbReference type="ChEBI" id="CHEBI:29035"/>
        <label>2</label>
    </ligand>
</feature>
<dbReference type="GO" id="GO:0004619">
    <property type="term" value="F:phosphoglycerate mutase activity"/>
    <property type="evidence" value="ECO:0007669"/>
    <property type="project" value="UniProtKB-UniRule"/>
</dbReference>
<protein>
    <recommendedName>
        <fullName evidence="10">2,3-bisphosphoglycerate-independent phosphoglycerate mutase</fullName>
        <ecNumber evidence="10">5.4.2.12</ecNumber>
    </recommendedName>
</protein>
<dbReference type="PIRSF" id="PIRSF001492">
    <property type="entry name" value="IPGAM"/>
    <property type="match status" value="1"/>
</dbReference>
<reference evidence="16" key="1">
    <citation type="submission" date="2020-09" db="EMBL/GenBank/DDBJ databases">
        <title>Secondary metabolite and genome analysis of marine Streptomyces chumphonensis KK1-2T.</title>
        <authorList>
            <person name="Phongsopitanun W."/>
            <person name="Kanchanasin P."/>
            <person name="Pittayakhajonwut P."/>
            <person name="Suwanborirux K."/>
            <person name="Tanasupawat S."/>
        </authorList>
    </citation>
    <scope>NUCLEOTIDE SEQUENCE</scope>
    <source>
        <strain evidence="16">KK1-2</strain>
    </source>
</reference>
<dbReference type="RefSeq" id="WP_191211723.1">
    <property type="nucleotide sequence ID" value="NZ_BAABKL010000001.1"/>
</dbReference>
<feature type="active site" description="Phosphoserine intermediate" evidence="11">
    <location>
        <position position="67"/>
    </location>
</feature>
<feature type="binding site" evidence="12">
    <location>
        <position position="190"/>
    </location>
    <ligand>
        <name>substrate</name>
    </ligand>
</feature>
<evidence type="ECO:0000256" key="8">
    <source>
        <dbReference type="ARBA" id="ARBA00023211"/>
    </source>
</evidence>
<feature type="binding site" evidence="12">
    <location>
        <position position="128"/>
    </location>
    <ligand>
        <name>substrate</name>
    </ligand>
</feature>
<organism evidence="16 17">
    <name type="scientific">Streptomyces chumphonensis</name>
    <dbReference type="NCBI Taxonomy" id="1214925"/>
    <lineage>
        <taxon>Bacteria</taxon>
        <taxon>Bacillati</taxon>
        <taxon>Actinomycetota</taxon>
        <taxon>Actinomycetes</taxon>
        <taxon>Kitasatosporales</taxon>
        <taxon>Streptomycetaceae</taxon>
        <taxon>Streptomyces</taxon>
    </lineage>
</organism>
<evidence type="ECO:0000256" key="7">
    <source>
        <dbReference type="ARBA" id="ARBA00023152"/>
    </source>
</evidence>
<keyword evidence="17" id="KW-1185">Reference proteome</keyword>
<dbReference type="InterPro" id="IPR005995">
    <property type="entry name" value="Pgm_bpd_ind"/>
</dbReference>
<dbReference type="PANTHER" id="PTHR31637">
    <property type="entry name" value="2,3-BISPHOSPHOGLYCERATE-INDEPENDENT PHOSPHOGLYCERATE MUTASE"/>
    <property type="match status" value="1"/>
</dbReference>
<dbReference type="Gene3D" id="3.40.1450.10">
    <property type="entry name" value="BPG-independent phosphoglycerate mutase, domain B"/>
    <property type="match status" value="1"/>
</dbReference>
<dbReference type="Gene3D" id="3.40.720.10">
    <property type="entry name" value="Alkaline Phosphatase, subunit A"/>
    <property type="match status" value="1"/>
</dbReference>
<keyword evidence="9 16" id="KW-0413">Isomerase</keyword>
<evidence type="ECO:0000256" key="10">
    <source>
        <dbReference type="NCBIfam" id="TIGR01307"/>
    </source>
</evidence>
<dbReference type="InterPro" id="IPR036646">
    <property type="entry name" value="PGAM_B_sf"/>
</dbReference>
<keyword evidence="7" id="KW-0324">Glycolysis</keyword>
<dbReference type="Proteomes" id="UP000632289">
    <property type="component" value="Unassembled WGS sequence"/>
</dbReference>
<dbReference type="GO" id="GO:0006007">
    <property type="term" value="P:glucose catabolic process"/>
    <property type="evidence" value="ECO:0007669"/>
    <property type="project" value="InterPro"/>
</dbReference>
<feature type="binding site" evidence="12">
    <location>
        <position position="196"/>
    </location>
    <ligand>
        <name>substrate</name>
    </ligand>
</feature>
<evidence type="ECO:0000313" key="17">
    <source>
        <dbReference type="Proteomes" id="UP000632289"/>
    </source>
</evidence>
<evidence type="ECO:0000313" key="16">
    <source>
        <dbReference type="EMBL" id="MBD3934429.1"/>
    </source>
</evidence>
<dbReference type="Pfam" id="PF01676">
    <property type="entry name" value="Metalloenzyme"/>
    <property type="match status" value="1"/>
</dbReference>
<feature type="binding site" evidence="12">
    <location>
        <begin position="158"/>
        <end position="159"/>
    </location>
    <ligand>
        <name>substrate</name>
    </ligand>
</feature>
<evidence type="ECO:0000256" key="3">
    <source>
        <dbReference type="ARBA" id="ARBA00002315"/>
    </source>
</evidence>
<proteinExistence type="inferred from homology"/>
<feature type="binding site" evidence="12">
    <location>
        <begin position="263"/>
        <end position="266"/>
    </location>
    <ligand>
        <name>substrate</name>
    </ligand>
</feature>
<dbReference type="Pfam" id="PF06415">
    <property type="entry name" value="iPGM_N"/>
    <property type="match status" value="1"/>
</dbReference>
<keyword evidence="6 13" id="KW-0479">Metal-binding</keyword>
<dbReference type="InterPro" id="IPR017850">
    <property type="entry name" value="Alkaline_phosphatase_core_sf"/>
</dbReference>